<evidence type="ECO:0000313" key="7">
    <source>
        <dbReference type="Proteomes" id="UP000693946"/>
    </source>
</evidence>
<evidence type="ECO:0000256" key="4">
    <source>
        <dbReference type="SAM" id="MobiDB-lite"/>
    </source>
</evidence>
<proteinExistence type="predicted"/>
<gene>
    <name evidence="6" type="ORF">JOB18_046118</name>
</gene>
<dbReference type="PANTHER" id="PTHR23043:SF26">
    <property type="entry name" value="PROTEIN TRACHEALESS"/>
    <property type="match status" value="1"/>
</dbReference>
<keyword evidence="2" id="KW-0804">Transcription</keyword>
<accession>A0AAV6PH34</accession>
<keyword evidence="3" id="KW-0539">Nucleus</keyword>
<dbReference type="Proteomes" id="UP000693946">
    <property type="component" value="Unassembled WGS sequence"/>
</dbReference>
<evidence type="ECO:0000259" key="5">
    <source>
        <dbReference type="PROSITE" id="PS50888"/>
    </source>
</evidence>
<evidence type="ECO:0000256" key="2">
    <source>
        <dbReference type="ARBA" id="ARBA00023163"/>
    </source>
</evidence>
<feature type="non-terminal residue" evidence="6">
    <location>
        <position position="338"/>
    </location>
</feature>
<reference evidence="6 7" key="1">
    <citation type="journal article" date="2021" name="Sci. Rep.">
        <title>Chromosome anchoring in Senegalese sole (Solea senegalensis) reveals sex-associated markers and genome rearrangements in flatfish.</title>
        <authorList>
            <person name="Guerrero-Cozar I."/>
            <person name="Gomez-Garrido J."/>
            <person name="Berbel C."/>
            <person name="Martinez-Blanch J.F."/>
            <person name="Alioto T."/>
            <person name="Claros M.G."/>
            <person name="Gagnaire P.A."/>
            <person name="Manchado M."/>
        </authorList>
    </citation>
    <scope>NUCLEOTIDE SEQUENCE [LARGE SCALE GENOMIC DNA]</scope>
    <source>
        <strain evidence="6">Sse05_10M</strain>
    </source>
</reference>
<keyword evidence="7" id="KW-1185">Reference proteome</keyword>
<feature type="domain" description="BHLH" evidence="5">
    <location>
        <begin position="1"/>
        <end position="28"/>
    </location>
</feature>
<evidence type="ECO:0000256" key="1">
    <source>
        <dbReference type="ARBA" id="ARBA00023015"/>
    </source>
</evidence>
<dbReference type="GO" id="GO:0000977">
    <property type="term" value="F:RNA polymerase II transcription regulatory region sequence-specific DNA binding"/>
    <property type="evidence" value="ECO:0007669"/>
    <property type="project" value="TreeGrafter"/>
</dbReference>
<dbReference type="GO" id="GO:0000981">
    <property type="term" value="F:DNA-binding transcription factor activity, RNA polymerase II-specific"/>
    <property type="evidence" value="ECO:0007669"/>
    <property type="project" value="TreeGrafter"/>
</dbReference>
<feature type="region of interest" description="Disordered" evidence="4">
    <location>
        <begin position="36"/>
        <end position="64"/>
    </location>
</feature>
<dbReference type="AlphaFoldDB" id="A0AAV6PH34"/>
<keyword evidence="1" id="KW-0805">Transcription regulation</keyword>
<evidence type="ECO:0000313" key="6">
    <source>
        <dbReference type="EMBL" id="KAG7463310.1"/>
    </source>
</evidence>
<evidence type="ECO:0000256" key="3">
    <source>
        <dbReference type="ARBA" id="ARBA00023242"/>
    </source>
</evidence>
<name>A0AAV6PH34_SOLSE</name>
<organism evidence="6 7">
    <name type="scientific">Solea senegalensis</name>
    <name type="common">Senegalese sole</name>
    <dbReference type="NCBI Taxonomy" id="28829"/>
    <lineage>
        <taxon>Eukaryota</taxon>
        <taxon>Metazoa</taxon>
        <taxon>Chordata</taxon>
        <taxon>Craniata</taxon>
        <taxon>Vertebrata</taxon>
        <taxon>Euteleostomi</taxon>
        <taxon>Actinopterygii</taxon>
        <taxon>Neopterygii</taxon>
        <taxon>Teleostei</taxon>
        <taxon>Neoteleostei</taxon>
        <taxon>Acanthomorphata</taxon>
        <taxon>Carangaria</taxon>
        <taxon>Pleuronectiformes</taxon>
        <taxon>Pleuronectoidei</taxon>
        <taxon>Soleidae</taxon>
        <taxon>Solea</taxon>
    </lineage>
</organism>
<dbReference type="GO" id="GO:0046983">
    <property type="term" value="F:protein dimerization activity"/>
    <property type="evidence" value="ECO:0007669"/>
    <property type="project" value="InterPro"/>
</dbReference>
<sequence length="338" mass="37006">MLPLPGAITSQLDKASIIRLTISYLKMRDFANQGDPPWNLRIEGPPPNTSVKGTGHQRQVKDQRNSRVREVDAHLSVPHVWACCGSRSCSCSAVYQDEQSYVYDDFAPVSHILLTGTPLVVYLGYAANKRGDVRRARAAASPRRSCWPIPGGVAVNRNTSRSTHKHRATQTSVDIATPSGCHLSRVSVERCSFIKFRQIQKNDVQTRADESRECVRLCLCVLSVCACVCAPVSVCASVCVHLCLCVPCVSDVFVVCKVSVCAVCLLVCVYCVSQLSDLCHVTDDTSHDGVGLLLLNLENLYLVLEVLTSCQRVSTSAAGRRTNNHDLWSILTRVCVSV</sequence>
<comment type="caution">
    <text evidence="6">The sequence shown here is derived from an EMBL/GenBank/DDBJ whole genome shotgun (WGS) entry which is preliminary data.</text>
</comment>
<dbReference type="InterPro" id="IPR011598">
    <property type="entry name" value="bHLH_dom"/>
</dbReference>
<dbReference type="PANTHER" id="PTHR23043">
    <property type="entry name" value="HYPOXIA-INDUCIBLE FACTOR 1 ALPHA"/>
    <property type="match status" value="1"/>
</dbReference>
<dbReference type="PROSITE" id="PS50888">
    <property type="entry name" value="BHLH"/>
    <property type="match status" value="1"/>
</dbReference>
<dbReference type="EMBL" id="JAGKHQ010000885">
    <property type="protein sequence ID" value="KAG7463310.1"/>
    <property type="molecule type" value="Genomic_DNA"/>
</dbReference>
<protein>
    <submittedName>
        <fullName evidence="6">Neuronal PAS domain-containing protein 3 isoform X3</fullName>
    </submittedName>
</protein>
<dbReference type="Pfam" id="PF23171">
    <property type="entry name" value="bHLH_HIF1A"/>
    <property type="match status" value="1"/>
</dbReference>